<dbReference type="SUPFAM" id="SSF55804">
    <property type="entry name" value="Phoshotransferase/anion transport protein"/>
    <property type="match status" value="1"/>
</dbReference>
<dbReference type="PANTHER" id="PTHR47738:SF3">
    <property type="entry name" value="PHOSPHOTRANSFERASE SYSTEM MANNITOL_FRUCTOSE-SPECIFIC IIA DOMAIN CONTAINING PROTEIN"/>
    <property type="match status" value="1"/>
</dbReference>
<feature type="domain" description="PTS EIIA type-2" evidence="1">
    <location>
        <begin position="4"/>
        <end position="151"/>
    </location>
</feature>
<name>A0A5R9DUA6_9LACT</name>
<proteinExistence type="predicted"/>
<dbReference type="AlphaFoldDB" id="A0A5R9DUA6"/>
<sequence length="151" mass="17582">MGNIPLKVDNIYVKEKFSNQEEFFKTIAKRLKEKGLVKEGYYKAIIDRENVYPTGLDSGLIKVAIPHTDYEYSNTTELIVTTLKEPIKFRLMDDPEKEEDIKIIILILFDNPEKQLELLTNIMTIIQNQKLLSEILNATTSQEIYQSLNKR</sequence>
<organism evidence="2 3">
    <name type="scientific">Ruoffia tabacinasalis</name>
    <dbReference type="NCBI Taxonomy" id="87458"/>
    <lineage>
        <taxon>Bacteria</taxon>
        <taxon>Bacillati</taxon>
        <taxon>Bacillota</taxon>
        <taxon>Bacilli</taxon>
        <taxon>Lactobacillales</taxon>
        <taxon>Aerococcaceae</taxon>
        <taxon>Ruoffia</taxon>
    </lineage>
</organism>
<dbReference type="RefSeq" id="WP_138405608.1">
    <property type="nucleotide sequence ID" value="NZ_VBSP01000097.1"/>
</dbReference>
<dbReference type="InterPro" id="IPR002178">
    <property type="entry name" value="PTS_EIIA_type-2_dom"/>
</dbReference>
<dbReference type="OrthoDB" id="370976at2"/>
<reference evidence="2 3" key="1">
    <citation type="submission" date="2019-05" db="EMBL/GenBank/DDBJ databases">
        <title>The metagenome of a microbial culture collection derived from dairy environment covers the genomic content of the human microbiome.</title>
        <authorList>
            <person name="Roder T."/>
            <person name="Wuthrich D."/>
            <person name="Sattari Z."/>
            <person name="Von Ah U."/>
            <person name="Bar C."/>
            <person name="Ronchi F."/>
            <person name="Macpherson A.J."/>
            <person name="Ganal-Vonarburg S.C."/>
            <person name="Bruggmann R."/>
            <person name="Vergeres G."/>
        </authorList>
    </citation>
    <scope>NUCLEOTIDE SEQUENCE [LARGE SCALE GENOMIC DNA]</scope>
    <source>
        <strain evidence="2 3">FAM 24227</strain>
    </source>
</reference>
<dbReference type="InterPro" id="IPR016152">
    <property type="entry name" value="PTrfase/Anion_transptr"/>
</dbReference>
<dbReference type="PANTHER" id="PTHR47738">
    <property type="entry name" value="PTS SYSTEM FRUCTOSE-LIKE EIIA COMPONENT-RELATED"/>
    <property type="match status" value="1"/>
</dbReference>
<accession>A0A5R9DUA6</accession>
<dbReference type="CDD" id="cd00211">
    <property type="entry name" value="PTS_IIA_fru"/>
    <property type="match status" value="1"/>
</dbReference>
<evidence type="ECO:0000259" key="1">
    <source>
        <dbReference type="PROSITE" id="PS51094"/>
    </source>
</evidence>
<protein>
    <submittedName>
        <fullName evidence="2">PTS sugar transporter subunit IIA</fullName>
    </submittedName>
</protein>
<dbReference type="Gene3D" id="3.40.930.10">
    <property type="entry name" value="Mannitol-specific EII, Chain A"/>
    <property type="match status" value="1"/>
</dbReference>
<evidence type="ECO:0000313" key="2">
    <source>
        <dbReference type="EMBL" id="TLQ37866.1"/>
    </source>
</evidence>
<evidence type="ECO:0000313" key="3">
    <source>
        <dbReference type="Proteomes" id="UP000306420"/>
    </source>
</evidence>
<dbReference type="EMBL" id="VBSP01000097">
    <property type="protein sequence ID" value="TLQ37866.1"/>
    <property type="molecule type" value="Genomic_DNA"/>
</dbReference>
<dbReference type="PROSITE" id="PS51094">
    <property type="entry name" value="PTS_EIIA_TYPE_2"/>
    <property type="match status" value="1"/>
</dbReference>
<gene>
    <name evidence="2" type="ORF">FEZ33_12185</name>
</gene>
<comment type="caution">
    <text evidence="2">The sequence shown here is derived from an EMBL/GenBank/DDBJ whole genome shotgun (WGS) entry which is preliminary data.</text>
</comment>
<keyword evidence="2" id="KW-0762">Sugar transport</keyword>
<dbReference type="InterPro" id="IPR051541">
    <property type="entry name" value="PTS_SugarTrans_NitroReg"/>
</dbReference>
<dbReference type="Proteomes" id="UP000306420">
    <property type="component" value="Unassembled WGS sequence"/>
</dbReference>
<keyword evidence="2" id="KW-0813">Transport</keyword>
<dbReference type="Pfam" id="PF00359">
    <property type="entry name" value="PTS_EIIA_2"/>
    <property type="match status" value="1"/>
</dbReference>